<dbReference type="GO" id="GO:0004672">
    <property type="term" value="F:protein kinase activity"/>
    <property type="evidence" value="ECO:0007669"/>
    <property type="project" value="InterPro"/>
</dbReference>
<dbReference type="PANTHER" id="PTHR37542">
    <property type="entry name" value="HELO DOMAIN-CONTAINING PROTEIN-RELATED"/>
    <property type="match status" value="1"/>
</dbReference>
<dbReference type="RefSeq" id="XP_025553943.1">
    <property type="nucleotide sequence ID" value="XM_025696218.1"/>
</dbReference>
<dbReference type="VEuPathDB" id="FungiDB:BO97DRAFT_412093"/>
<dbReference type="InterPro" id="IPR011009">
    <property type="entry name" value="Kinase-like_dom_sf"/>
</dbReference>
<gene>
    <name evidence="2" type="ORF">BO97DRAFT_412093</name>
</gene>
<evidence type="ECO:0000259" key="1">
    <source>
        <dbReference type="PROSITE" id="PS50011"/>
    </source>
</evidence>
<dbReference type="OrthoDB" id="1911848at2759"/>
<sequence length="527" mass="59844">MDPASFAFSVVSMVELCIRLGKDLWARCEAYRKAECELQEANLRVQGHWIKIEQQLSALQAVWEALPDPLQDHQCQVLQILQSKLEIAIGKLESLSVRSTEEIAIERQTATRGARILSKLSRTQRIEYAAYAKGSLQHIVEELERWQRDFDPSWFFLSRLAVQLIDQKFDDRRAAESKAVSTVVNLRQAHQVNECSGGETFASIFLTADFHISCREKIVLSSAWTGHTDEGLVVIDRVPFKTQNDFGRRTKDVRDLARVLSTVDPKFFGLLSCRGVLRTDNAFNLILPIPLSYQQAHLLSLRSILPTDARISYPLNERVNLAASLARSVVFLHSSSFVHKSIAPENIIICQTDPTLLGTPFLVGFDQFRLAEGRTYRTGDNAWEKNIYRHPGRQGIRPDEEYMMQHDIYSIGVCLLEIGLWTSFVQYPGDMSKAVPEPSLSIDEFIQETDQRRAAAHIKEMLINLARTKLPLHMGTIYAEVVESCLTCLDKNNTTFGPETEFLDDDGIIVGVRYIEKVLFELQRIVV</sequence>
<feature type="domain" description="Protein kinase" evidence="1">
    <location>
        <begin position="190"/>
        <end position="527"/>
    </location>
</feature>
<dbReference type="SUPFAM" id="SSF56112">
    <property type="entry name" value="Protein kinase-like (PK-like)"/>
    <property type="match status" value="1"/>
</dbReference>
<dbReference type="GO" id="GO:0005524">
    <property type="term" value="F:ATP binding"/>
    <property type="evidence" value="ECO:0007669"/>
    <property type="project" value="InterPro"/>
</dbReference>
<evidence type="ECO:0000313" key="3">
    <source>
        <dbReference type="Proteomes" id="UP000248961"/>
    </source>
</evidence>
<dbReference type="AlphaFoldDB" id="A0A395I4X5"/>
<dbReference type="EMBL" id="KZ824273">
    <property type="protein sequence ID" value="RAL14789.1"/>
    <property type="molecule type" value="Genomic_DNA"/>
</dbReference>
<accession>A0A395I4X5</accession>
<dbReference type="PROSITE" id="PS50011">
    <property type="entry name" value="PROTEIN_KINASE_DOM"/>
    <property type="match status" value="1"/>
</dbReference>
<organism evidence="2 3">
    <name type="scientific">Aspergillus homomorphus (strain CBS 101889)</name>
    <dbReference type="NCBI Taxonomy" id="1450537"/>
    <lineage>
        <taxon>Eukaryota</taxon>
        <taxon>Fungi</taxon>
        <taxon>Dikarya</taxon>
        <taxon>Ascomycota</taxon>
        <taxon>Pezizomycotina</taxon>
        <taxon>Eurotiomycetes</taxon>
        <taxon>Eurotiomycetidae</taxon>
        <taxon>Eurotiales</taxon>
        <taxon>Aspergillaceae</taxon>
        <taxon>Aspergillus</taxon>
        <taxon>Aspergillus subgen. Circumdati</taxon>
    </lineage>
</organism>
<dbReference type="STRING" id="1450537.A0A395I4X5"/>
<name>A0A395I4X5_ASPHC</name>
<keyword evidence="3" id="KW-1185">Reference proteome</keyword>
<dbReference type="Proteomes" id="UP000248961">
    <property type="component" value="Unassembled WGS sequence"/>
</dbReference>
<reference evidence="2 3" key="1">
    <citation type="submission" date="2018-02" db="EMBL/GenBank/DDBJ databases">
        <title>The genomes of Aspergillus section Nigri reveals drivers in fungal speciation.</title>
        <authorList>
            <consortium name="DOE Joint Genome Institute"/>
            <person name="Vesth T.C."/>
            <person name="Nybo J."/>
            <person name="Theobald S."/>
            <person name="Brandl J."/>
            <person name="Frisvad J.C."/>
            <person name="Nielsen K.F."/>
            <person name="Lyhne E.K."/>
            <person name="Kogle M.E."/>
            <person name="Kuo A."/>
            <person name="Riley R."/>
            <person name="Clum A."/>
            <person name="Nolan M."/>
            <person name="Lipzen A."/>
            <person name="Salamov A."/>
            <person name="Henrissat B."/>
            <person name="Wiebenga A."/>
            <person name="De vries R.P."/>
            <person name="Grigoriev I.V."/>
            <person name="Mortensen U.H."/>
            <person name="Andersen M.R."/>
            <person name="Baker S.E."/>
        </authorList>
    </citation>
    <scope>NUCLEOTIDE SEQUENCE [LARGE SCALE GENOMIC DNA]</scope>
    <source>
        <strain evidence="2 3">CBS 101889</strain>
    </source>
</reference>
<protein>
    <recommendedName>
        <fullName evidence="1">Protein kinase domain-containing protein</fullName>
    </recommendedName>
</protein>
<dbReference type="InterPro" id="IPR000719">
    <property type="entry name" value="Prot_kinase_dom"/>
</dbReference>
<dbReference type="PANTHER" id="PTHR37542:SF1">
    <property type="entry name" value="PRION-INHIBITION AND PROPAGATION HELO DOMAIN-CONTAINING PROTEIN"/>
    <property type="match status" value="1"/>
</dbReference>
<proteinExistence type="predicted"/>
<dbReference type="Gene3D" id="1.10.510.10">
    <property type="entry name" value="Transferase(Phosphotransferase) domain 1"/>
    <property type="match status" value="1"/>
</dbReference>
<dbReference type="GeneID" id="37200507"/>
<evidence type="ECO:0000313" key="2">
    <source>
        <dbReference type="EMBL" id="RAL14789.1"/>
    </source>
</evidence>